<dbReference type="OrthoDB" id="5420711at2759"/>
<evidence type="ECO:0000313" key="2">
    <source>
        <dbReference type="EMBL" id="PVI00862.1"/>
    </source>
</evidence>
<evidence type="ECO:0000313" key="3">
    <source>
        <dbReference type="Proteomes" id="UP000244855"/>
    </source>
</evidence>
<name>A0A2V1DSJ5_9PLEO</name>
<dbReference type="Pfam" id="PF24864">
    <property type="entry name" value="DUF7730"/>
    <property type="match status" value="1"/>
</dbReference>
<dbReference type="AlphaFoldDB" id="A0A2V1DSJ5"/>
<sequence length="164" mass="19212">MAIPSIHFHNIPQPKINQRGSPLLQLPWEIREEIYSYIVIRDGTTYHTSRRFLGHTPSACFTITPILPSHITNYNNPFRTRPLPGSNRTRRKNRPIVIPEKDSLGTLPLVLKLFLTCRQTYAEARDVLFRHHTFSFDSPKVFMSWSGREPDRQIHNLRTSRPRN</sequence>
<evidence type="ECO:0000259" key="1">
    <source>
        <dbReference type="Pfam" id="PF24864"/>
    </source>
</evidence>
<accession>A0A2V1DSJ5</accession>
<dbReference type="PANTHER" id="PTHR38790">
    <property type="entry name" value="2EXR DOMAIN-CONTAINING PROTEIN-RELATED"/>
    <property type="match status" value="1"/>
</dbReference>
<reference evidence="2 3" key="1">
    <citation type="journal article" date="2018" name="Sci. Rep.">
        <title>Comparative genomics provides insights into the lifestyle and reveals functional heterogeneity of dark septate endophytic fungi.</title>
        <authorList>
            <person name="Knapp D.G."/>
            <person name="Nemeth J.B."/>
            <person name="Barry K."/>
            <person name="Hainaut M."/>
            <person name="Henrissat B."/>
            <person name="Johnson J."/>
            <person name="Kuo A."/>
            <person name="Lim J.H.P."/>
            <person name="Lipzen A."/>
            <person name="Nolan M."/>
            <person name="Ohm R.A."/>
            <person name="Tamas L."/>
            <person name="Grigoriev I.V."/>
            <person name="Spatafora J.W."/>
            <person name="Nagy L.G."/>
            <person name="Kovacs G.M."/>
        </authorList>
    </citation>
    <scope>NUCLEOTIDE SEQUENCE [LARGE SCALE GENOMIC DNA]</scope>
    <source>
        <strain evidence="2 3">DSE2036</strain>
    </source>
</reference>
<organism evidence="2 3">
    <name type="scientific">Periconia macrospinosa</name>
    <dbReference type="NCBI Taxonomy" id="97972"/>
    <lineage>
        <taxon>Eukaryota</taxon>
        <taxon>Fungi</taxon>
        <taxon>Dikarya</taxon>
        <taxon>Ascomycota</taxon>
        <taxon>Pezizomycotina</taxon>
        <taxon>Dothideomycetes</taxon>
        <taxon>Pleosporomycetidae</taxon>
        <taxon>Pleosporales</taxon>
        <taxon>Massarineae</taxon>
        <taxon>Periconiaceae</taxon>
        <taxon>Periconia</taxon>
    </lineage>
</organism>
<feature type="domain" description="DUF7730" evidence="1">
    <location>
        <begin position="17"/>
        <end position="158"/>
    </location>
</feature>
<dbReference type="PANTHER" id="PTHR38790:SF4">
    <property type="entry name" value="2EXR DOMAIN-CONTAINING PROTEIN"/>
    <property type="match status" value="1"/>
</dbReference>
<proteinExistence type="predicted"/>
<protein>
    <recommendedName>
        <fullName evidence="1">DUF7730 domain-containing protein</fullName>
    </recommendedName>
</protein>
<keyword evidence="3" id="KW-1185">Reference proteome</keyword>
<gene>
    <name evidence="2" type="ORF">DM02DRAFT_375834</name>
</gene>
<dbReference type="InterPro" id="IPR056632">
    <property type="entry name" value="DUF7730"/>
</dbReference>
<dbReference type="EMBL" id="KZ805367">
    <property type="protein sequence ID" value="PVI00862.1"/>
    <property type="molecule type" value="Genomic_DNA"/>
</dbReference>
<dbReference type="Proteomes" id="UP000244855">
    <property type="component" value="Unassembled WGS sequence"/>
</dbReference>